<dbReference type="Proteomes" id="UP001059596">
    <property type="component" value="Unassembled WGS sequence"/>
</dbReference>
<organism evidence="2 3">
    <name type="scientific">Drosophila gunungcola</name>
    <name type="common">fruit fly</name>
    <dbReference type="NCBI Taxonomy" id="103775"/>
    <lineage>
        <taxon>Eukaryota</taxon>
        <taxon>Metazoa</taxon>
        <taxon>Ecdysozoa</taxon>
        <taxon>Arthropoda</taxon>
        <taxon>Hexapoda</taxon>
        <taxon>Insecta</taxon>
        <taxon>Pterygota</taxon>
        <taxon>Neoptera</taxon>
        <taxon>Endopterygota</taxon>
        <taxon>Diptera</taxon>
        <taxon>Brachycera</taxon>
        <taxon>Muscomorpha</taxon>
        <taxon>Ephydroidea</taxon>
        <taxon>Drosophilidae</taxon>
        <taxon>Drosophila</taxon>
        <taxon>Sophophora</taxon>
    </lineage>
</organism>
<feature type="region of interest" description="Disordered" evidence="1">
    <location>
        <begin position="119"/>
        <end position="139"/>
    </location>
</feature>
<evidence type="ECO:0000256" key="1">
    <source>
        <dbReference type="SAM" id="MobiDB-lite"/>
    </source>
</evidence>
<evidence type="ECO:0000313" key="2">
    <source>
        <dbReference type="EMBL" id="KAI8041052.1"/>
    </source>
</evidence>
<feature type="compositionally biased region" description="Acidic residues" evidence="1">
    <location>
        <begin position="130"/>
        <end position="139"/>
    </location>
</feature>
<feature type="region of interest" description="Disordered" evidence="1">
    <location>
        <begin position="1"/>
        <end position="22"/>
    </location>
</feature>
<reference evidence="2" key="1">
    <citation type="journal article" date="2023" name="Genome Biol. Evol.">
        <title>Long-read-based Genome Assembly of Drosophila gunungcola Reveals Fewer Chemosensory Genes in Flower-breeding Species.</title>
        <authorList>
            <person name="Negi A."/>
            <person name="Liao B.Y."/>
            <person name="Yeh S.D."/>
        </authorList>
    </citation>
    <scope>NUCLEOTIDE SEQUENCE</scope>
    <source>
        <strain evidence="2">Sukarami</strain>
    </source>
</reference>
<evidence type="ECO:0000313" key="3">
    <source>
        <dbReference type="Proteomes" id="UP001059596"/>
    </source>
</evidence>
<proteinExistence type="predicted"/>
<keyword evidence="3" id="KW-1185">Reference proteome</keyword>
<protein>
    <submittedName>
        <fullName evidence="2">Uncharacterized protein</fullName>
    </submittedName>
</protein>
<accession>A0A9P9YQ75</accession>
<dbReference type="AlphaFoldDB" id="A0A9P9YQ75"/>
<dbReference type="EMBL" id="JAMKOV010000003">
    <property type="protein sequence ID" value="KAI8041052.1"/>
    <property type="molecule type" value="Genomic_DNA"/>
</dbReference>
<gene>
    <name evidence="2" type="ORF">M5D96_005303</name>
</gene>
<comment type="caution">
    <text evidence="2">The sequence shown here is derived from an EMBL/GenBank/DDBJ whole genome shotgun (WGS) entry which is preliminary data.</text>
</comment>
<name>A0A9P9YQ75_9MUSC</name>
<sequence length="139" mass="15122">MVQGVGQGSGVHHRLDEGSRVDHRHRVDHRSGVQGVNHWSGMDNGHRVVDHWSGMDHGNRVDSHCGMGVSGGLHDGGNHRLHHCLAVHLGDALVGNRRGSRVHYRSNLGQDGLMHHMVGLNQSSAGGGDQESDDSNLYW</sequence>